<organism evidence="1 2">
    <name type="scientific">Elsinoe batatas</name>
    <dbReference type="NCBI Taxonomy" id="2601811"/>
    <lineage>
        <taxon>Eukaryota</taxon>
        <taxon>Fungi</taxon>
        <taxon>Dikarya</taxon>
        <taxon>Ascomycota</taxon>
        <taxon>Pezizomycotina</taxon>
        <taxon>Dothideomycetes</taxon>
        <taxon>Dothideomycetidae</taxon>
        <taxon>Myriangiales</taxon>
        <taxon>Elsinoaceae</taxon>
        <taxon>Elsinoe</taxon>
    </lineage>
</organism>
<proteinExistence type="predicted"/>
<protein>
    <submittedName>
        <fullName evidence="1">Uncharacterized protein</fullName>
    </submittedName>
</protein>
<dbReference type="Proteomes" id="UP000809789">
    <property type="component" value="Unassembled WGS sequence"/>
</dbReference>
<gene>
    <name evidence="1" type="ORF">KVT40_009253</name>
</gene>
<evidence type="ECO:0000313" key="2">
    <source>
        <dbReference type="Proteomes" id="UP000809789"/>
    </source>
</evidence>
<accession>A0A8K0PB24</accession>
<reference evidence="1" key="1">
    <citation type="submission" date="2021-07" db="EMBL/GenBank/DDBJ databases">
        <title>Elsinoe batatas strain:CRI-CJ2 Genome sequencing and assembly.</title>
        <authorList>
            <person name="Huang L."/>
        </authorList>
    </citation>
    <scope>NUCLEOTIDE SEQUENCE</scope>
    <source>
        <strain evidence="1">CRI-CJ2</strain>
    </source>
</reference>
<dbReference type="AlphaFoldDB" id="A0A8K0PB24"/>
<sequence>MFRVPDGGYTEDSYRSVIHCFDSTKDDITIVEPHLKLPMDIVRLKRCGCGLKDHNIAFPYYVFNEFAEGFNPLNTKLCTEKYEILSKESNELMILFATHFLLPSDSSSASPTPVGTATLFMFAPTYSTCGGLIADLKLDHEPLRLHLPLLERVQGVVQIETILSVLVPSSSELSSTDMNKDNMYFIIGNLSCFTIPSPFISNMSSQLLASYFFLAEITIKLFSLLVSALMTADEVSFMCLVMLIFTLKEAVEHAVSLLPLSQTKIESMSPIITLHNDDVTVEFCC</sequence>
<comment type="caution">
    <text evidence="1">The sequence shown here is derived from an EMBL/GenBank/DDBJ whole genome shotgun (WGS) entry which is preliminary data.</text>
</comment>
<dbReference type="EMBL" id="JAESVG020000011">
    <property type="protein sequence ID" value="KAG8622936.1"/>
    <property type="molecule type" value="Genomic_DNA"/>
</dbReference>
<evidence type="ECO:0000313" key="1">
    <source>
        <dbReference type="EMBL" id="KAG8622936.1"/>
    </source>
</evidence>
<keyword evidence="2" id="KW-1185">Reference proteome</keyword>
<name>A0A8K0PB24_9PEZI</name>